<evidence type="ECO:0000313" key="3">
    <source>
        <dbReference type="EMBL" id="KLV06487.1"/>
    </source>
</evidence>
<dbReference type="NCBIfam" id="NF002477">
    <property type="entry name" value="PRK01736.1"/>
    <property type="match status" value="1"/>
</dbReference>
<organism evidence="3 4">
    <name type="scientific">Photobacterium ganghwense</name>
    <dbReference type="NCBI Taxonomy" id="320778"/>
    <lineage>
        <taxon>Bacteria</taxon>
        <taxon>Pseudomonadati</taxon>
        <taxon>Pseudomonadota</taxon>
        <taxon>Gammaproteobacteria</taxon>
        <taxon>Vibrionales</taxon>
        <taxon>Vibrionaceae</taxon>
        <taxon>Photobacterium</taxon>
    </lineage>
</organism>
<dbReference type="PATRIC" id="fig|320778.3.peg.4107"/>
<name>A0A0J1JW09_9GAMM</name>
<comment type="caution">
    <text evidence="3">The sequence shown here is derived from an EMBL/GenBank/DDBJ whole genome shotgun (WGS) entry which is preliminary data.</text>
</comment>
<evidence type="ECO:0000256" key="2">
    <source>
        <dbReference type="SAM" id="MobiDB-lite"/>
    </source>
</evidence>
<dbReference type="AlphaFoldDB" id="A0A0J1JW09"/>
<dbReference type="RefSeq" id="WP_047886834.1">
    <property type="nucleotide sequence ID" value="NZ_CP071325.1"/>
</dbReference>
<dbReference type="OrthoDB" id="9783391at2"/>
<feature type="region of interest" description="Disordered" evidence="2">
    <location>
        <begin position="198"/>
        <end position="220"/>
    </location>
</feature>
<dbReference type="Proteomes" id="UP000035909">
    <property type="component" value="Unassembled WGS sequence"/>
</dbReference>
<protein>
    <submittedName>
        <fullName evidence="3">Exported protein</fullName>
    </submittedName>
</protein>
<dbReference type="SUPFAM" id="SSF101327">
    <property type="entry name" value="YgfB-like"/>
    <property type="match status" value="1"/>
</dbReference>
<dbReference type="GO" id="GO:0005829">
    <property type="term" value="C:cytosol"/>
    <property type="evidence" value="ECO:0007669"/>
    <property type="project" value="TreeGrafter"/>
</dbReference>
<gene>
    <name evidence="3" type="ORF">ABT57_18925</name>
</gene>
<dbReference type="PANTHER" id="PTHR37528:SF1">
    <property type="entry name" value="UPF0149 PROTEIN YGFB"/>
    <property type="match status" value="1"/>
</dbReference>
<sequence>MSEVKLPTYESLEPMLKEHGLTATPAELHGLLSGMICGGLELDGEQWLAPVCDYANQGEPLTDGAKTLVRAVYDAAAHELSGLLNTLFTSTGAELNEVELTVSLLLPEQDGDLMLRAEALSEWVTNFISGLGLMGLDKKALSEDVTEAIEALEEIAKLGIDDTEDMDEQAMLFDNIAAYVPECVMVCLIGLSQRRDASSDEPVNGDLADDAASAQKPTLH</sequence>
<dbReference type="STRING" id="320778.ABT57_18925"/>
<accession>A0A0J1JW09</accession>
<proteinExistence type="inferred from homology"/>
<dbReference type="EMBL" id="LDOU01000021">
    <property type="protein sequence ID" value="KLV06487.1"/>
    <property type="molecule type" value="Genomic_DNA"/>
</dbReference>
<dbReference type="InterPro" id="IPR011978">
    <property type="entry name" value="YgfB-like"/>
</dbReference>
<dbReference type="Gene3D" id="1.20.120.740">
    <property type="entry name" value="YgfB uncharacterised protein family UPF0149, PF03695"/>
    <property type="match status" value="1"/>
</dbReference>
<evidence type="ECO:0000313" key="4">
    <source>
        <dbReference type="Proteomes" id="UP000035909"/>
    </source>
</evidence>
<dbReference type="NCBIfam" id="TIGR02292">
    <property type="entry name" value="ygfB_yecA"/>
    <property type="match status" value="1"/>
</dbReference>
<keyword evidence="4" id="KW-1185">Reference proteome</keyword>
<comment type="similarity">
    <text evidence="1">Belongs to the UPF0149 family.</text>
</comment>
<dbReference type="InterPro" id="IPR036255">
    <property type="entry name" value="YgfB-like_sf"/>
</dbReference>
<dbReference type="PANTHER" id="PTHR37528">
    <property type="entry name" value="UPF0149 PROTEIN YGFB"/>
    <property type="match status" value="1"/>
</dbReference>
<evidence type="ECO:0000256" key="1">
    <source>
        <dbReference type="ARBA" id="ARBA00038308"/>
    </source>
</evidence>
<reference evidence="3 4" key="1">
    <citation type="submission" date="2015-05" db="EMBL/GenBank/DDBJ databases">
        <title>Photobacterium galathea sp. nov.</title>
        <authorList>
            <person name="Machado H."/>
            <person name="Gram L."/>
        </authorList>
    </citation>
    <scope>NUCLEOTIDE SEQUENCE [LARGE SCALE GENOMIC DNA]</scope>
    <source>
        <strain evidence="3 4">DSM 22954</strain>
    </source>
</reference>
<dbReference type="Pfam" id="PF03695">
    <property type="entry name" value="UPF0149"/>
    <property type="match status" value="1"/>
</dbReference>